<comment type="caution">
    <text evidence="2">The sequence shown here is derived from an EMBL/GenBank/DDBJ whole genome shotgun (WGS) entry which is preliminary data.</text>
</comment>
<evidence type="ECO:0000259" key="1">
    <source>
        <dbReference type="Pfam" id="PF01966"/>
    </source>
</evidence>
<dbReference type="InterPro" id="IPR003607">
    <property type="entry name" value="HD/PDEase_dom"/>
</dbReference>
<dbReference type="Gene3D" id="1.10.3210.10">
    <property type="entry name" value="Hypothetical protein af1432"/>
    <property type="match status" value="1"/>
</dbReference>
<reference evidence="2 3" key="1">
    <citation type="submission" date="2023-07" db="EMBL/GenBank/DDBJ databases">
        <title>Sorghum-associated microbial communities from plants grown in Nebraska, USA.</title>
        <authorList>
            <person name="Schachtman D."/>
        </authorList>
    </citation>
    <scope>NUCLEOTIDE SEQUENCE [LARGE SCALE GENOMIC DNA]</scope>
    <source>
        <strain evidence="2 3">BE332</strain>
    </source>
</reference>
<dbReference type="Pfam" id="PF01966">
    <property type="entry name" value="HD"/>
    <property type="match status" value="1"/>
</dbReference>
<dbReference type="EMBL" id="JAUSVB010000008">
    <property type="protein sequence ID" value="MDQ0375960.1"/>
    <property type="molecule type" value="Genomic_DNA"/>
</dbReference>
<accession>A0ABU0EL01</accession>
<protein>
    <recommendedName>
        <fullName evidence="1">HD domain-containing protein</fullName>
    </recommendedName>
</protein>
<dbReference type="Proteomes" id="UP001239626">
    <property type="component" value="Unassembled WGS sequence"/>
</dbReference>
<keyword evidence="3" id="KW-1185">Reference proteome</keyword>
<sequence>MGTLVDLQEARAEMMRLLAPSGLRQEHVRGVARAAEAASDMLDVSPLVVAAAWLHDIGYAPALAHTGLHGLDGARYLRGVRANGRLCRLVANHTHAWVEAEARGLADVLAEEFPAEYSLTADVLTYADLTTGPDGEPVTVEERIAEILRRYPPTDVVHRSIDQAASELVATVRRVEAAFAEAQPR</sequence>
<feature type="domain" description="HD" evidence="1">
    <location>
        <begin position="25"/>
        <end position="128"/>
    </location>
</feature>
<dbReference type="SUPFAM" id="SSF109604">
    <property type="entry name" value="HD-domain/PDEase-like"/>
    <property type="match status" value="1"/>
</dbReference>
<evidence type="ECO:0000313" key="3">
    <source>
        <dbReference type="Proteomes" id="UP001239626"/>
    </source>
</evidence>
<proteinExistence type="predicted"/>
<organism evidence="2 3">
    <name type="scientific">Cellulomonas humilata</name>
    <dbReference type="NCBI Taxonomy" id="144055"/>
    <lineage>
        <taxon>Bacteria</taxon>
        <taxon>Bacillati</taxon>
        <taxon>Actinomycetota</taxon>
        <taxon>Actinomycetes</taxon>
        <taxon>Micrococcales</taxon>
        <taxon>Cellulomonadaceae</taxon>
        <taxon>Cellulomonas</taxon>
    </lineage>
</organism>
<dbReference type="InterPro" id="IPR006674">
    <property type="entry name" value="HD_domain"/>
</dbReference>
<name>A0ABU0EL01_9CELL</name>
<dbReference type="CDD" id="cd00077">
    <property type="entry name" value="HDc"/>
    <property type="match status" value="1"/>
</dbReference>
<dbReference type="RefSeq" id="WP_307494749.1">
    <property type="nucleotide sequence ID" value="NZ_JAUSVB010000008.1"/>
</dbReference>
<gene>
    <name evidence="2" type="ORF">J2X26_004303</name>
</gene>
<evidence type="ECO:0000313" key="2">
    <source>
        <dbReference type="EMBL" id="MDQ0375960.1"/>
    </source>
</evidence>